<evidence type="ECO:0000256" key="5">
    <source>
        <dbReference type="ARBA" id="ARBA00022692"/>
    </source>
</evidence>
<evidence type="ECO:0000256" key="11">
    <source>
        <dbReference type="SAM" id="MobiDB-lite"/>
    </source>
</evidence>
<dbReference type="GO" id="GO:0016020">
    <property type="term" value="C:membrane"/>
    <property type="evidence" value="ECO:0007669"/>
    <property type="project" value="UniProtKB-SubCell"/>
</dbReference>
<keyword evidence="9" id="KW-0408">Iron</keyword>
<feature type="transmembrane region" description="Helical" evidence="12">
    <location>
        <begin position="191"/>
        <end position="209"/>
    </location>
</feature>
<evidence type="ECO:0000256" key="9">
    <source>
        <dbReference type="ARBA" id="ARBA00023004"/>
    </source>
</evidence>
<dbReference type="Pfam" id="PF03188">
    <property type="entry name" value="Cytochrom_B561"/>
    <property type="match status" value="1"/>
</dbReference>
<dbReference type="AlphaFoldDB" id="A0A2N3NI47"/>
<evidence type="ECO:0000256" key="3">
    <source>
        <dbReference type="ARBA" id="ARBA00022448"/>
    </source>
</evidence>
<proteinExistence type="predicted"/>
<dbReference type="GO" id="GO:0140575">
    <property type="term" value="F:transmembrane monodehydroascorbate reductase activity"/>
    <property type="evidence" value="ECO:0007669"/>
    <property type="project" value="InterPro"/>
</dbReference>
<keyword evidence="7" id="KW-0249">Electron transport</keyword>
<dbReference type="Proteomes" id="UP000233524">
    <property type="component" value="Unassembled WGS sequence"/>
</dbReference>
<evidence type="ECO:0000256" key="10">
    <source>
        <dbReference type="ARBA" id="ARBA00023136"/>
    </source>
</evidence>
<feature type="region of interest" description="Disordered" evidence="11">
    <location>
        <begin position="1"/>
        <end position="24"/>
    </location>
</feature>
<organism evidence="14 15">
    <name type="scientific">Lomentospora prolificans</name>
    <dbReference type="NCBI Taxonomy" id="41688"/>
    <lineage>
        <taxon>Eukaryota</taxon>
        <taxon>Fungi</taxon>
        <taxon>Dikarya</taxon>
        <taxon>Ascomycota</taxon>
        <taxon>Pezizomycotina</taxon>
        <taxon>Sordariomycetes</taxon>
        <taxon>Hypocreomycetidae</taxon>
        <taxon>Microascales</taxon>
        <taxon>Microascaceae</taxon>
        <taxon>Lomentospora</taxon>
    </lineage>
</organism>
<keyword evidence="10 12" id="KW-0472">Membrane</keyword>
<keyword evidence="5 12" id="KW-0812">Transmembrane</keyword>
<sequence>MASATPTQENPAQEPASREPEMEPLLGEPRAAGALQRKDSPIFANLYIGTAVLAQLGAVVLFTVIWVHILRRDWIIFSGHPIAQSLAILAIIQSILILQPTHTPDQKRTGQRIHAFLHLVSFVSLVTGIVVIEYNKYVNKLAHFHSAHAYIGAITTAILLLQYSVGFTMWATPSLYGSEDRAKSIWKYHRWSGYLSLVLLLSTVLSATRVPFVGETIGIKFWWVFGLSVLILLGIIPRVHLWKLLGQVRR</sequence>
<feature type="compositionally biased region" description="Polar residues" evidence="11">
    <location>
        <begin position="1"/>
        <end position="11"/>
    </location>
</feature>
<feature type="transmembrane region" description="Helical" evidence="12">
    <location>
        <begin position="147"/>
        <end position="170"/>
    </location>
</feature>
<dbReference type="InParanoid" id="A0A2N3NI47"/>
<evidence type="ECO:0000256" key="8">
    <source>
        <dbReference type="ARBA" id="ARBA00022989"/>
    </source>
</evidence>
<keyword evidence="15" id="KW-1185">Reference proteome</keyword>
<dbReference type="CDD" id="cd08761">
    <property type="entry name" value="Cyt_b561_CYB561D2_like"/>
    <property type="match status" value="1"/>
</dbReference>
<dbReference type="PROSITE" id="PS50939">
    <property type="entry name" value="CYTOCHROME_B561"/>
    <property type="match status" value="1"/>
</dbReference>
<feature type="transmembrane region" description="Helical" evidence="12">
    <location>
        <begin position="113"/>
        <end position="132"/>
    </location>
</feature>
<gene>
    <name evidence="14" type="ORF">jhhlp_001427</name>
</gene>
<dbReference type="GO" id="GO:0046872">
    <property type="term" value="F:metal ion binding"/>
    <property type="evidence" value="ECO:0007669"/>
    <property type="project" value="UniProtKB-KW"/>
</dbReference>
<evidence type="ECO:0000256" key="7">
    <source>
        <dbReference type="ARBA" id="ARBA00022982"/>
    </source>
</evidence>
<feature type="transmembrane region" description="Helical" evidence="12">
    <location>
        <begin position="46"/>
        <end position="70"/>
    </location>
</feature>
<keyword evidence="3" id="KW-0813">Transport</keyword>
<dbReference type="PANTHER" id="PTHR15422">
    <property type="entry name" value="OS05G0565100 PROTEIN"/>
    <property type="match status" value="1"/>
</dbReference>
<keyword evidence="8 12" id="KW-1133">Transmembrane helix</keyword>
<protein>
    <recommendedName>
        <fullName evidence="13">Cytochrome b561 domain-containing protein</fullName>
    </recommendedName>
</protein>
<evidence type="ECO:0000256" key="4">
    <source>
        <dbReference type="ARBA" id="ARBA00022617"/>
    </source>
</evidence>
<dbReference type="InterPro" id="IPR006593">
    <property type="entry name" value="Cyt_b561/ferric_Rdtase_TM"/>
</dbReference>
<comment type="caution">
    <text evidence="14">The sequence shown here is derived from an EMBL/GenBank/DDBJ whole genome shotgun (WGS) entry which is preliminary data.</text>
</comment>
<evidence type="ECO:0000256" key="2">
    <source>
        <dbReference type="ARBA" id="ARBA00004141"/>
    </source>
</evidence>
<evidence type="ECO:0000256" key="12">
    <source>
        <dbReference type="SAM" id="Phobius"/>
    </source>
</evidence>
<dbReference type="SMART" id="SM00665">
    <property type="entry name" value="B561"/>
    <property type="match status" value="1"/>
</dbReference>
<evidence type="ECO:0000256" key="1">
    <source>
        <dbReference type="ARBA" id="ARBA00001970"/>
    </source>
</evidence>
<accession>A0A2N3NI47</accession>
<reference evidence="14 15" key="1">
    <citation type="journal article" date="2017" name="G3 (Bethesda)">
        <title>First Draft Genome Sequence of the Pathogenic Fungus Lomentospora prolificans (Formerly Scedosporium prolificans).</title>
        <authorList>
            <person name="Luo R."/>
            <person name="Zimin A."/>
            <person name="Workman R."/>
            <person name="Fan Y."/>
            <person name="Pertea G."/>
            <person name="Grossman N."/>
            <person name="Wear M.P."/>
            <person name="Jia B."/>
            <person name="Miller H."/>
            <person name="Casadevall A."/>
            <person name="Timp W."/>
            <person name="Zhang S.X."/>
            <person name="Salzberg S.L."/>
        </authorList>
    </citation>
    <scope>NUCLEOTIDE SEQUENCE [LARGE SCALE GENOMIC DNA]</scope>
    <source>
        <strain evidence="14 15">JHH-5317</strain>
    </source>
</reference>
<feature type="transmembrane region" description="Helical" evidence="12">
    <location>
        <begin position="82"/>
        <end position="101"/>
    </location>
</feature>
<evidence type="ECO:0000259" key="13">
    <source>
        <dbReference type="PROSITE" id="PS50939"/>
    </source>
</evidence>
<feature type="domain" description="Cytochrome b561" evidence="13">
    <location>
        <begin position="44"/>
        <end position="246"/>
    </location>
</feature>
<dbReference type="PANTHER" id="PTHR15422:SF45">
    <property type="entry name" value="CYTOCHROME B561 DOMAIN-CONTAINING PROTEIN"/>
    <property type="match status" value="1"/>
</dbReference>
<dbReference type="InterPro" id="IPR045150">
    <property type="entry name" value="CYB561D1/2"/>
</dbReference>
<keyword evidence="4" id="KW-0349">Heme</keyword>
<evidence type="ECO:0000313" key="15">
    <source>
        <dbReference type="Proteomes" id="UP000233524"/>
    </source>
</evidence>
<comment type="cofactor">
    <cofactor evidence="1">
        <name>heme b</name>
        <dbReference type="ChEBI" id="CHEBI:60344"/>
    </cofactor>
</comment>
<evidence type="ECO:0000313" key="14">
    <source>
        <dbReference type="EMBL" id="PKS12129.1"/>
    </source>
</evidence>
<feature type="transmembrane region" description="Helical" evidence="12">
    <location>
        <begin position="221"/>
        <end position="241"/>
    </location>
</feature>
<name>A0A2N3NI47_9PEZI</name>
<dbReference type="EMBL" id="NLAX01000004">
    <property type="protein sequence ID" value="PKS12129.1"/>
    <property type="molecule type" value="Genomic_DNA"/>
</dbReference>
<dbReference type="Gene3D" id="1.20.120.1770">
    <property type="match status" value="1"/>
</dbReference>
<evidence type="ECO:0000256" key="6">
    <source>
        <dbReference type="ARBA" id="ARBA00022723"/>
    </source>
</evidence>
<dbReference type="OrthoDB" id="432881at2759"/>
<dbReference type="VEuPathDB" id="FungiDB:jhhlp_001427"/>
<comment type="subcellular location">
    <subcellularLocation>
        <location evidence="2">Membrane</location>
        <topology evidence="2">Multi-pass membrane protein</topology>
    </subcellularLocation>
</comment>
<keyword evidence="6" id="KW-0479">Metal-binding</keyword>